<name>A0A8S5MSU2_9CAUD</name>
<accession>A0A8S5MSU2</accession>
<sequence>MKKWVENKEPSGAVVHTLVFGHHGDDPKVIVALFRDSEGDWFTTSNVLDTYGDLLTGKEMCEHDAKMMVEEMVYDHFADEKRYYEEICEELDMEN</sequence>
<evidence type="ECO:0000313" key="1">
    <source>
        <dbReference type="EMBL" id="DAD85135.1"/>
    </source>
</evidence>
<protein>
    <submittedName>
        <fullName evidence="1">Uncharacterized protein</fullName>
    </submittedName>
</protein>
<organism evidence="1">
    <name type="scientific">Myoviridae sp. ctGjZ5</name>
    <dbReference type="NCBI Taxonomy" id="2826634"/>
    <lineage>
        <taxon>Viruses</taxon>
        <taxon>Duplodnaviria</taxon>
        <taxon>Heunggongvirae</taxon>
        <taxon>Uroviricota</taxon>
        <taxon>Caudoviricetes</taxon>
    </lineage>
</organism>
<proteinExistence type="predicted"/>
<reference evidence="1" key="1">
    <citation type="journal article" date="2021" name="Proc. Natl. Acad. Sci. U.S.A.">
        <title>A Catalog of Tens of Thousands of Viruses from Human Metagenomes Reveals Hidden Associations with Chronic Diseases.</title>
        <authorList>
            <person name="Tisza M.J."/>
            <person name="Buck C.B."/>
        </authorList>
    </citation>
    <scope>NUCLEOTIDE SEQUENCE</scope>
    <source>
        <strain evidence="1">CtGjZ5</strain>
    </source>
</reference>
<dbReference type="EMBL" id="BK014974">
    <property type="protein sequence ID" value="DAD85135.1"/>
    <property type="molecule type" value="Genomic_DNA"/>
</dbReference>